<dbReference type="OrthoDB" id="2310150at2759"/>
<dbReference type="GO" id="GO:0016491">
    <property type="term" value="F:oxidoreductase activity"/>
    <property type="evidence" value="ECO:0007669"/>
    <property type="project" value="UniProtKB-KW"/>
</dbReference>
<keyword evidence="4" id="KW-1185">Reference proteome</keyword>
<organism evidence="3 4">
    <name type="scientific">Nitzschia inconspicua</name>
    <dbReference type="NCBI Taxonomy" id="303405"/>
    <lineage>
        <taxon>Eukaryota</taxon>
        <taxon>Sar</taxon>
        <taxon>Stramenopiles</taxon>
        <taxon>Ochrophyta</taxon>
        <taxon>Bacillariophyta</taxon>
        <taxon>Bacillariophyceae</taxon>
        <taxon>Bacillariophycidae</taxon>
        <taxon>Bacillariales</taxon>
        <taxon>Bacillariaceae</taxon>
        <taxon>Nitzschia</taxon>
    </lineage>
</organism>
<proteinExistence type="predicted"/>
<feature type="domain" description="NADP-dependent oxidoreductase" evidence="2">
    <location>
        <begin position="10"/>
        <end position="302"/>
    </location>
</feature>
<sequence>MKVAIPRAYLGTMTFGWSQTSTYVGETEAEKMIKRVMEFDNEIYPSSQHHFIDTARIYAGGKTEKILGQVLKKMESESPCLKIGTKAAPSVKPGGLSPDGIRDQFQASMDAMGLSGCYEYYLHQPDTEHSLLESLKSADSLLKDGKISVIGMSNYHASEMARAFDLCREHGLTPPSVYQGLYNPLNRLVEEELLPILKQNGCSFVAYNPLAAGLLTRKHKDIENVSKGRFKENQNYLPRFYTPANFEALRIIQSECEKHGITMVEATFRWLLCHSALDSSSDGFLLGASSLKQLDENLDACRAAANGSTPLPPTLLAAFDKGWELTKDGAFKYWRSYSSDMPDRDNLDQGASYNAAKTKK</sequence>
<comment type="caution">
    <text evidence="3">The sequence shown here is derived from an EMBL/GenBank/DDBJ whole genome shotgun (WGS) entry which is preliminary data.</text>
</comment>
<dbReference type="PANTHER" id="PTHR43364:SF4">
    <property type="entry name" value="NAD(P)-LINKED OXIDOREDUCTASE SUPERFAMILY PROTEIN"/>
    <property type="match status" value="1"/>
</dbReference>
<evidence type="ECO:0000259" key="2">
    <source>
        <dbReference type="Pfam" id="PF00248"/>
    </source>
</evidence>
<evidence type="ECO:0000313" key="4">
    <source>
        <dbReference type="Proteomes" id="UP000693970"/>
    </source>
</evidence>
<keyword evidence="1" id="KW-0560">Oxidoreductase</keyword>
<gene>
    <name evidence="3" type="ORF">IV203_026663</name>
</gene>
<dbReference type="InterPro" id="IPR050523">
    <property type="entry name" value="AKR_Detox_Biosynth"/>
</dbReference>
<dbReference type="Pfam" id="PF00248">
    <property type="entry name" value="Aldo_ket_red"/>
    <property type="match status" value="1"/>
</dbReference>
<protein>
    <submittedName>
        <fullName evidence="3">Aldo/keto reductase</fullName>
    </submittedName>
</protein>
<dbReference type="AlphaFoldDB" id="A0A9K3LKM6"/>
<reference evidence="3" key="1">
    <citation type="journal article" date="2021" name="Sci. Rep.">
        <title>Diploid genomic architecture of Nitzschia inconspicua, an elite biomass production diatom.</title>
        <authorList>
            <person name="Oliver A."/>
            <person name="Podell S."/>
            <person name="Pinowska A."/>
            <person name="Traller J.C."/>
            <person name="Smith S.R."/>
            <person name="McClure R."/>
            <person name="Beliaev A."/>
            <person name="Bohutskyi P."/>
            <person name="Hill E.A."/>
            <person name="Rabines A."/>
            <person name="Zheng H."/>
            <person name="Allen L.Z."/>
            <person name="Kuo A."/>
            <person name="Grigoriev I.V."/>
            <person name="Allen A.E."/>
            <person name="Hazlebeck D."/>
            <person name="Allen E.E."/>
        </authorList>
    </citation>
    <scope>NUCLEOTIDE SEQUENCE</scope>
    <source>
        <strain evidence="3">Hildebrandi</strain>
    </source>
</reference>
<dbReference type="Proteomes" id="UP000693970">
    <property type="component" value="Unassembled WGS sequence"/>
</dbReference>
<evidence type="ECO:0000313" key="3">
    <source>
        <dbReference type="EMBL" id="KAG7363303.1"/>
    </source>
</evidence>
<dbReference type="InterPro" id="IPR023210">
    <property type="entry name" value="NADP_OxRdtase_dom"/>
</dbReference>
<dbReference type="EMBL" id="JAGRRH010000010">
    <property type="protein sequence ID" value="KAG7363303.1"/>
    <property type="molecule type" value="Genomic_DNA"/>
</dbReference>
<name>A0A9K3LKM6_9STRA</name>
<dbReference type="PANTHER" id="PTHR43364">
    <property type="entry name" value="NADH-SPECIFIC METHYLGLYOXAL REDUCTASE-RELATED"/>
    <property type="match status" value="1"/>
</dbReference>
<evidence type="ECO:0000256" key="1">
    <source>
        <dbReference type="ARBA" id="ARBA00023002"/>
    </source>
</evidence>
<reference evidence="3" key="2">
    <citation type="submission" date="2021-04" db="EMBL/GenBank/DDBJ databases">
        <authorList>
            <person name="Podell S."/>
        </authorList>
    </citation>
    <scope>NUCLEOTIDE SEQUENCE</scope>
    <source>
        <strain evidence="3">Hildebrandi</strain>
    </source>
</reference>
<accession>A0A9K3LKM6</accession>